<feature type="transmembrane region" description="Helical" evidence="1">
    <location>
        <begin position="30"/>
        <end position="48"/>
    </location>
</feature>
<evidence type="ECO:0000313" key="3">
    <source>
        <dbReference type="EMBL" id="AJB41883.1"/>
    </source>
</evidence>
<name>A0A3G1A6R2_9CREN</name>
<keyword evidence="1" id="KW-1133">Transmembrane helix</keyword>
<evidence type="ECO:0000313" key="4">
    <source>
        <dbReference type="Proteomes" id="UP000266720"/>
    </source>
</evidence>
<feature type="transmembrane region" description="Helical" evidence="1">
    <location>
        <begin position="146"/>
        <end position="174"/>
    </location>
</feature>
<dbReference type="STRING" id="697581.TCARB_0831"/>
<dbReference type="GeneID" id="25406258"/>
<accession>A0A3G1A6R2</accession>
<keyword evidence="1" id="KW-0472">Membrane</keyword>
<gene>
    <name evidence="3" type="ORF">TCARB_0831</name>
</gene>
<reference evidence="4" key="1">
    <citation type="book" date="2010" name="EXTREMOPHILES" publisher="0:0-0">
        <title>Complete genome sequences of ten hyperthermophilic archaea reveal their metabolic capabilities and possible ecological roles.</title>
        <editorList>
            <person name="?"/>
        </editorList>
        <authorList>
            <person name="Ravin N.V."/>
            <person name="Mardanov A.V."/>
            <person name="Bonch-Osmolovskaya E.A."/>
            <person name="Skryabin K.G."/>
        </authorList>
    </citation>
    <scope>NUCLEOTIDE SEQUENCE [LARGE SCALE GENOMIC DNA]</scope>
    <source>
        <strain evidence="4">1505</strain>
    </source>
</reference>
<dbReference type="InterPro" id="IPR003675">
    <property type="entry name" value="Rce1/LyrA-like_dom"/>
</dbReference>
<keyword evidence="1" id="KW-0812">Transmembrane</keyword>
<protein>
    <recommendedName>
        <fullName evidence="2">CAAX prenyl protease 2/Lysostaphin resistance protein A-like domain-containing protein</fullName>
    </recommendedName>
</protein>
<dbReference type="Pfam" id="PF02517">
    <property type="entry name" value="Rce1-like"/>
    <property type="match status" value="1"/>
</dbReference>
<feature type="transmembrane region" description="Helical" evidence="1">
    <location>
        <begin position="180"/>
        <end position="201"/>
    </location>
</feature>
<dbReference type="EMBL" id="CP007493">
    <property type="protein sequence ID" value="AJB41883.1"/>
    <property type="molecule type" value="Genomic_DNA"/>
</dbReference>
<evidence type="ECO:0000259" key="2">
    <source>
        <dbReference type="Pfam" id="PF02517"/>
    </source>
</evidence>
<dbReference type="GO" id="GO:0004175">
    <property type="term" value="F:endopeptidase activity"/>
    <property type="evidence" value="ECO:0007669"/>
    <property type="project" value="UniProtKB-ARBA"/>
</dbReference>
<dbReference type="KEGG" id="tcb:TCARB_0831"/>
<dbReference type="RefSeq" id="WP_148684600.1">
    <property type="nucleotide sequence ID" value="NZ_CP007493.1"/>
</dbReference>
<feature type="transmembrane region" description="Helical" evidence="1">
    <location>
        <begin position="7"/>
        <end position="24"/>
    </location>
</feature>
<evidence type="ECO:0000256" key="1">
    <source>
        <dbReference type="SAM" id="Phobius"/>
    </source>
</evidence>
<dbReference type="GO" id="GO:0080120">
    <property type="term" value="P:CAAX-box protein maturation"/>
    <property type="evidence" value="ECO:0007669"/>
    <property type="project" value="UniProtKB-ARBA"/>
</dbReference>
<feature type="transmembrane region" description="Helical" evidence="1">
    <location>
        <begin position="60"/>
        <end position="87"/>
    </location>
</feature>
<organism evidence="3 4">
    <name type="scientific">Thermofilum adornatum 1505</name>
    <dbReference type="NCBI Taxonomy" id="697581"/>
    <lineage>
        <taxon>Archaea</taxon>
        <taxon>Thermoproteota</taxon>
        <taxon>Thermoprotei</taxon>
        <taxon>Thermofilales</taxon>
        <taxon>Thermofilaceae</taxon>
        <taxon>Thermofilum</taxon>
    </lineage>
</organism>
<dbReference type="AlphaFoldDB" id="A0A3G1A6R2"/>
<sequence length="203" mass="23135">MFKRYTELLYLSLPIFLWPLVFVVLREVFITAMLLATLLLGTLTLLFYREKVHRNLRPTWKSALAGLILSFPLYGIFVFGKIFLTALNLQHSVSNVYTSIYLSSDATLLPFFLTIIGAMEELYWRGGQLAVLEERLKRIHAYMLSISYYSLVHIWTLNISLLLGALTIGIYMVITAKKLGLTASMICHVAWLLEAIVLFPLGP</sequence>
<feature type="domain" description="CAAX prenyl protease 2/Lysostaphin resistance protein A-like" evidence="2">
    <location>
        <begin position="107"/>
        <end position="191"/>
    </location>
</feature>
<proteinExistence type="predicted"/>
<dbReference type="Proteomes" id="UP000266720">
    <property type="component" value="Chromosome"/>
</dbReference>